<dbReference type="AlphaFoldDB" id="A0A8J8FB53"/>
<organism evidence="3 4">
    <name type="scientific">Limnovirga soli</name>
    <dbReference type="NCBI Taxonomy" id="2656915"/>
    <lineage>
        <taxon>Bacteria</taxon>
        <taxon>Pseudomonadati</taxon>
        <taxon>Bacteroidota</taxon>
        <taxon>Chitinophagia</taxon>
        <taxon>Chitinophagales</taxon>
        <taxon>Chitinophagaceae</taxon>
        <taxon>Limnovirga</taxon>
    </lineage>
</organism>
<sequence length="960" mass="104887">MKPLLAKIEKPVLLLIAFICLTTMVLAQGTISGKLLDTTTKKQLDNGSVNILRATDSTSVAAVLTDSTGAFTTPVLAFGKYLLRLSYNSYATQYIQVVLNADHHQINLGILAMQVQANDLGNINVAATPMTVKGDTTEFNATMYKTKPNATAEDVLKKLPGIEVDKSGNVKAQGETVQRVLVNGKRYFGDDPKLATQNLPQDVIDKIQVFDDLSDQSKFTGIDDGNRVKTINITTRKSLSDSYFGRLITGAGNKGLYNAAANFSIMKGEKQLTVLGQLNNINKQNFTIRDILGSTGGPGGGRSPQTGVSGNDNSGLTKTIAGGINYRDQWGKNTQVAGSYFYNNLDTKKKQHALTENFYSGDTSLFNDQQSVANNLVINQRVNLNIETTIDSANAITIRPNISWQSTNATATTITANTRGKSGKISSSTANTSSEGKGFNGSADMLFKHKFALKGRTLSIDMNINASNNNRLGNNYSESEFYVQDSLSVINQYYTNKSNSNGLSAGFSYTEPLSKNALVELNYNYAITQNTADRNTFNYDSSAHAYTNTDSLLTNKFVNDYTSNRLTLTYRYQKAKLNLNIGSGVQSGELISNNKTKALYLNQHYTNIYPTANLTYRFSKTANLRLNYSGRTGQPTVDQLQPVIDNSDPANIAVGNPLLKQSFTNNFRLMYGFFDRANSKNIFATINANFINNNIVNATITNLATGIDTIRPVNMNGAYNISAFFNYGFPLKHPKSNLNIVSNFTAARSIGLITTIDKTGLSTTNNNITNTYSFGETVRWTTNLKENFDMNFSASPTYNIARYSVSPAQNANYLSTTFSAEPTVYSKSGWILSADFNYIIYSGRAAGYNTSVPLLNAAVAKQLFKNKTGELRFSISDLFNQNVSIVRTTTENYAKDVQTKLLTRYAMLTFTYNIKSANQQSKKKQLDMPPPPDDKNGNGPPMGPLPGGGGAPPPGGPPPY</sequence>
<dbReference type="RefSeq" id="WP_171606688.1">
    <property type="nucleotide sequence ID" value="NZ_WHPF01000003.1"/>
</dbReference>
<feature type="region of interest" description="Disordered" evidence="1">
    <location>
        <begin position="293"/>
        <end position="313"/>
    </location>
</feature>
<dbReference type="InterPro" id="IPR008969">
    <property type="entry name" value="CarboxyPept-like_regulatory"/>
</dbReference>
<dbReference type="Gene3D" id="2.60.40.1120">
    <property type="entry name" value="Carboxypeptidase-like, regulatory domain"/>
    <property type="match status" value="1"/>
</dbReference>
<dbReference type="InterPro" id="IPR041700">
    <property type="entry name" value="OMP_b-brl_3"/>
</dbReference>
<dbReference type="Pfam" id="PF14905">
    <property type="entry name" value="OMP_b-brl_3"/>
    <property type="match status" value="1"/>
</dbReference>
<gene>
    <name evidence="3" type="ORF">GD597_04755</name>
</gene>
<keyword evidence="4" id="KW-1185">Reference proteome</keyword>
<name>A0A8J8FB53_9BACT</name>
<feature type="domain" description="Outer membrane protein beta-barrel" evidence="2">
    <location>
        <begin position="449"/>
        <end position="744"/>
    </location>
</feature>
<dbReference type="Proteomes" id="UP000598971">
    <property type="component" value="Unassembled WGS sequence"/>
</dbReference>
<dbReference type="EMBL" id="WHPF01000003">
    <property type="protein sequence ID" value="NNV54763.1"/>
    <property type="molecule type" value="Genomic_DNA"/>
</dbReference>
<evidence type="ECO:0000313" key="4">
    <source>
        <dbReference type="Proteomes" id="UP000598971"/>
    </source>
</evidence>
<accession>A0A8J8FB53</accession>
<proteinExistence type="predicted"/>
<feature type="region of interest" description="Disordered" evidence="1">
    <location>
        <begin position="918"/>
        <end position="960"/>
    </location>
</feature>
<dbReference type="SUPFAM" id="SSF49464">
    <property type="entry name" value="Carboxypeptidase regulatory domain-like"/>
    <property type="match status" value="1"/>
</dbReference>
<reference evidence="3" key="1">
    <citation type="submission" date="2019-10" db="EMBL/GenBank/DDBJ databases">
        <title>Draft genome sequence of Panacibacter sp. KCS-6.</title>
        <authorList>
            <person name="Yim K.J."/>
        </authorList>
    </citation>
    <scope>NUCLEOTIDE SEQUENCE</scope>
    <source>
        <strain evidence="3">KCS-6</strain>
    </source>
</reference>
<evidence type="ECO:0000256" key="1">
    <source>
        <dbReference type="SAM" id="MobiDB-lite"/>
    </source>
</evidence>
<protein>
    <submittedName>
        <fullName evidence="3">Outer membrane beta-barrel protein</fullName>
    </submittedName>
</protein>
<feature type="compositionally biased region" description="Pro residues" evidence="1">
    <location>
        <begin position="951"/>
        <end position="960"/>
    </location>
</feature>
<evidence type="ECO:0000313" key="3">
    <source>
        <dbReference type="EMBL" id="NNV54763.1"/>
    </source>
</evidence>
<dbReference type="SUPFAM" id="SSF56935">
    <property type="entry name" value="Porins"/>
    <property type="match status" value="1"/>
</dbReference>
<evidence type="ECO:0000259" key="2">
    <source>
        <dbReference type="Pfam" id="PF14905"/>
    </source>
</evidence>
<comment type="caution">
    <text evidence="3">The sequence shown here is derived from an EMBL/GenBank/DDBJ whole genome shotgun (WGS) entry which is preliminary data.</text>
</comment>